<sequence length="56" mass="6128">MWFASGDGGNFEIQPTSIYLVEDLIVGNGGCVMVYKACRLLDSVRLLTTIVSLFVD</sequence>
<dbReference type="EMBL" id="MNCJ02000324">
    <property type="protein sequence ID" value="KAF5789264.1"/>
    <property type="molecule type" value="Genomic_DNA"/>
</dbReference>
<accession>A0A9K3I2L4</accession>
<evidence type="ECO:0000313" key="1">
    <source>
        <dbReference type="EMBL" id="KAF5789264.1"/>
    </source>
</evidence>
<dbReference type="AlphaFoldDB" id="A0A9K3I2L4"/>
<evidence type="ECO:0000313" key="2">
    <source>
        <dbReference type="Proteomes" id="UP000215914"/>
    </source>
</evidence>
<reference evidence="1" key="1">
    <citation type="journal article" date="2017" name="Nature">
        <title>The sunflower genome provides insights into oil metabolism, flowering and Asterid evolution.</title>
        <authorList>
            <person name="Badouin H."/>
            <person name="Gouzy J."/>
            <person name="Grassa C.J."/>
            <person name="Murat F."/>
            <person name="Staton S.E."/>
            <person name="Cottret L."/>
            <person name="Lelandais-Briere C."/>
            <person name="Owens G.L."/>
            <person name="Carrere S."/>
            <person name="Mayjonade B."/>
            <person name="Legrand L."/>
            <person name="Gill N."/>
            <person name="Kane N.C."/>
            <person name="Bowers J.E."/>
            <person name="Hubner S."/>
            <person name="Bellec A."/>
            <person name="Berard A."/>
            <person name="Berges H."/>
            <person name="Blanchet N."/>
            <person name="Boniface M.C."/>
            <person name="Brunel D."/>
            <person name="Catrice O."/>
            <person name="Chaidir N."/>
            <person name="Claudel C."/>
            <person name="Donnadieu C."/>
            <person name="Faraut T."/>
            <person name="Fievet G."/>
            <person name="Helmstetter N."/>
            <person name="King M."/>
            <person name="Knapp S.J."/>
            <person name="Lai Z."/>
            <person name="Le Paslier M.C."/>
            <person name="Lippi Y."/>
            <person name="Lorenzon L."/>
            <person name="Mandel J.R."/>
            <person name="Marage G."/>
            <person name="Marchand G."/>
            <person name="Marquand E."/>
            <person name="Bret-Mestries E."/>
            <person name="Morien E."/>
            <person name="Nambeesan S."/>
            <person name="Nguyen T."/>
            <person name="Pegot-Espagnet P."/>
            <person name="Pouilly N."/>
            <person name="Raftis F."/>
            <person name="Sallet E."/>
            <person name="Schiex T."/>
            <person name="Thomas J."/>
            <person name="Vandecasteele C."/>
            <person name="Vares D."/>
            <person name="Vear F."/>
            <person name="Vautrin S."/>
            <person name="Crespi M."/>
            <person name="Mangin B."/>
            <person name="Burke J.M."/>
            <person name="Salse J."/>
            <person name="Munos S."/>
            <person name="Vincourt P."/>
            <person name="Rieseberg L.H."/>
            <person name="Langlade N.B."/>
        </authorList>
    </citation>
    <scope>NUCLEOTIDE SEQUENCE</scope>
    <source>
        <tissue evidence="1">Leaves</tissue>
    </source>
</reference>
<comment type="caution">
    <text evidence="1">The sequence shown here is derived from an EMBL/GenBank/DDBJ whole genome shotgun (WGS) entry which is preliminary data.</text>
</comment>
<dbReference type="Gramene" id="mRNA:HanXRQr2_Chr09g0369101">
    <property type="protein sequence ID" value="CDS:HanXRQr2_Chr09g0369101.1"/>
    <property type="gene ID" value="HanXRQr2_Chr09g0369101"/>
</dbReference>
<protein>
    <submittedName>
        <fullName evidence="1">Uncharacterized protein</fullName>
    </submittedName>
</protein>
<proteinExistence type="predicted"/>
<organism evidence="1 2">
    <name type="scientific">Helianthus annuus</name>
    <name type="common">Common sunflower</name>
    <dbReference type="NCBI Taxonomy" id="4232"/>
    <lineage>
        <taxon>Eukaryota</taxon>
        <taxon>Viridiplantae</taxon>
        <taxon>Streptophyta</taxon>
        <taxon>Embryophyta</taxon>
        <taxon>Tracheophyta</taxon>
        <taxon>Spermatophyta</taxon>
        <taxon>Magnoliopsida</taxon>
        <taxon>eudicotyledons</taxon>
        <taxon>Gunneridae</taxon>
        <taxon>Pentapetalae</taxon>
        <taxon>asterids</taxon>
        <taxon>campanulids</taxon>
        <taxon>Asterales</taxon>
        <taxon>Asteraceae</taxon>
        <taxon>Asteroideae</taxon>
        <taxon>Heliantheae alliance</taxon>
        <taxon>Heliantheae</taxon>
        <taxon>Helianthus</taxon>
    </lineage>
</organism>
<keyword evidence="2" id="KW-1185">Reference proteome</keyword>
<gene>
    <name evidence="1" type="ORF">HanXRQr2_Chr09g0369101</name>
</gene>
<name>A0A9K3I2L4_HELAN</name>
<dbReference type="Proteomes" id="UP000215914">
    <property type="component" value="Unassembled WGS sequence"/>
</dbReference>
<reference evidence="1" key="2">
    <citation type="submission" date="2020-06" db="EMBL/GenBank/DDBJ databases">
        <title>Helianthus annuus Genome sequencing and assembly Release 2.</title>
        <authorList>
            <person name="Gouzy J."/>
            <person name="Langlade N."/>
            <person name="Munos S."/>
        </authorList>
    </citation>
    <scope>NUCLEOTIDE SEQUENCE</scope>
    <source>
        <tissue evidence="1">Leaves</tissue>
    </source>
</reference>